<dbReference type="AlphaFoldDB" id="A0A328C4A0"/>
<name>A0A328C4A0_9DELT</name>
<organism evidence="2 3">
    <name type="scientific">Lujinxingia litoralis</name>
    <dbReference type="NCBI Taxonomy" id="2211119"/>
    <lineage>
        <taxon>Bacteria</taxon>
        <taxon>Deltaproteobacteria</taxon>
        <taxon>Bradymonadales</taxon>
        <taxon>Lujinxingiaceae</taxon>
        <taxon>Lujinxingia</taxon>
    </lineage>
</organism>
<keyword evidence="1" id="KW-1133">Transmembrane helix</keyword>
<keyword evidence="1" id="KW-0472">Membrane</keyword>
<evidence type="ECO:0000313" key="2">
    <source>
        <dbReference type="EMBL" id="RAL20132.1"/>
    </source>
</evidence>
<feature type="transmembrane region" description="Helical" evidence="1">
    <location>
        <begin position="77"/>
        <end position="94"/>
    </location>
</feature>
<comment type="caution">
    <text evidence="2">The sequence shown here is derived from an EMBL/GenBank/DDBJ whole genome shotgun (WGS) entry which is preliminary data.</text>
</comment>
<feature type="transmembrane region" description="Helical" evidence="1">
    <location>
        <begin position="36"/>
        <end position="57"/>
    </location>
</feature>
<evidence type="ECO:0000256" key="1">
    <source>
        <dbReference type="SAM" id="Phobius"/>
    </source>
</evidence>
<feature type="transmembrane region" description="Helical" evidence="1">
    <location>
        <begin position="6"/>
        <end position="24"/>
    </location>
</feature>
<keyword evidence="3" id="KW-1185">Reference proteome</keyword>
<dbReference type="EMBL" id="QHKO01000014">
    <property type="protein sequence ID" value="RAL20132.1"/>
    <property type="molecule type" value="Genomic_DNA"/>
</dbReference>
<dbReference type="Proteomes" id="UP000249169">
    <property type="component" value="Unassembled WGS sequence"/>
</dbReference>
<accession>A0A328C4A0</accession>
<feature type="transmembrane region" description="Helical" evidence="1">
    <location>
        <begin position="135"/>
        <end position="154"/>
    </location>
</feature>
<sequence>MGVIYLLIYVFGSVIVSTGSWRVFTAVLEGDPIMAGLRILGFGTLMIVMAAVLHAVVLLRHEDGGLREGRNPVGPRWLVLGLMGWWGPTLAAWIQFECFLDPIRMFPLVTLGGACAVALWGVFRGLPGRTYQGPVGMVAMSLVGIPMGLMTLSVPVKHFTYHLSAVDIGSYSTGALYGERSRAILNADDVTYLETSAPIFGEESQPFLEVLASARTINVAEEIAAGRMRELEDGTWIKIHDDGREEVLEELENFGERLDVALAADAATAAEAAARERAAWEAYVEERRQGGRIFGFGRAWIRRSADAS</sequence>
<keyword evidence="1" id="KW-0812">Transmembrane</keyword>
<feature type="transmembrane region" description="Helical" evidence="1">
    <location>
        <begin position="106"/>
        <end position="123"/>
    </location>
</feature>
<dbReference type="OrthoDB" id="5526707at2"/>
<proteinExistence type="predicted"/>
<reference evidence="2 3" key="1">
    <citation type="submission" date="2018-05" db="EMBL/GenBank/DDBJ databases">
        <title>Lujinxingia marina gen. nov. sp. nov., a new facultative anaerobic member of the class Deltaproteobacteria, and proposal of Lujinxingaceae fam. nov.</title>
        <authorList>
            <person name="Li C.-M."/>
        </authorList>
    </citation>
    <scope>NUCLEOTIDE SEQUENCE [LARGE SCALE GENOMIC DNA]</scope>
    <source>
        <strain evidence="2 3">B210</strain>
    </source>
</reference>
<protein>
    <submittedName>
        <fullName evidence="2">Uncharacterized protein</fullName>
    </submittedName>
</protein>
<dbReference type="RefSeq" id="WP_111731413.1">
    <property type="nucleotide sequence ID" value="NZ_QHKO01000014.1"/>
</dbReference>
<evidence type="ECO:0000313" key="3">
    <source>
        <dbReference type="Proteomes" id="UP000249169"/>
    </source>
</evidence>
<gene>
    <name evidence="2" type="ORF">DL240_18660</name>
</gene>